<keyword evidence="2" id="KW-1185">Reference proteome</keyword>
<evidence type="ECO:0000313" key="2">
    <source>
        <dbReference type="Proteomes" id="UP000321408"/>
    </source>
</evidence>
<reference evidence="1 2" key="1">
    <citation type="journal article" date="2020" name="Nature">
        <title>Isolation of an archaeon at the prokaryote-eukaryote interface.</title>
        <authorList>
            <person name="Imachi H."/>
            <person name="Nobu M.K."/>
            <person name="Nakahara N."/>
            <person name="Morono Y."/>
            <person name="Ogawara M."/>
            <person name="Takaki Y."/>
            <person name="Takano Y."/>
            <person name="Uematsu K."/>
            <person name="Ikuta T."/>
            <person name="Ito M."/>
            <person name="Matsui Y."/>
            <person name="Miyazaki M."/>
            <person name="Murata K."/>
            <person name="Saito Y."/>
            <person name="Sakai S."/>
            <person name="Song C."/>
            <person name="Tasumi E."/>
            <person name="Yamanaka Y."/>
            <person name="Yamaguchi T."/>
            <person name="Kamagata Y."/>
            <person name="Tamaki H."/>
            <person name="Takai K."/>
        </authorList>
    </citation>
    <scope>NUCLEOTIDE SEQUENCE [LARGE SCALE GENOMIC DNA]</scope>
    <source>
        <strain evidence="1 2">MK-D1</strain>
    </source>
</reference>
<reference evidence="1 2" key="2">
    <citation type="journal article" date="2024" name="Int. J. Syst. Evol. Microbiol.">
        <title>Promethearchaeum syntrophicum gen. nov., sp. nov., an anaerobic, obligately syntrophic archaeon, the first isolate of the lineage 'Asgard' archaea, and proposal of the new archaeal phylum Promethearchaeota phyl. nov. and kingdom Promethearchaeati regn. nov.</title>
        <authorList>
            <person name="Imachi H."/>
            <person name="Nobu M.K."/>
            <person name="Kato S."/>
            <person name="Takaki Y."/>
            <person name="Miyazaki M."/>
            <person name="Miyata M."/>
            <person name="Ogawara M."/>
            <person name="Saito Y."/>
            <person name="Sakai S."/>
            <person name="Tahara Y.O."/>
            <person name="Takano Y."/>
            <person name="Tasumi E."/>
            <person name="Uematsu K."/>
            <person name="Yoshimura T."/>
            <person name="Itoh T."/>
            <person name="Ohkuma M."/>
            <person name="Takai K."/>
        </authorList>
    </citation>
    <scope>NUCLEOTIDE SEQUENCE [LARGE SCALE GENOMIC DNA]</scope>
    <source>
        <strain evidence="1 2">MK-D1</strain>
    </source>
</reference>
<organism evidence="1 2">
    <name type="scientific">Promethearchaeum syntrophicum</name>
    <dbReference type="NCBI Taxonomy" id="2594042"/>
    <lineage>
        <taxon>Archaea</taxon>
        <taxon>Promethearchaeati</taxon>
        <taxon>Promethearchaeota</taxon>
        <taxon>Promethearchaeia</taxon>
        <taxon>Promethearchaeales</taxon>
        <taxon>Promethearchaeaceae</taxon>
        <taxon>Promethearchaeum</taxon>
    </lineage>
</organism>
<proteinExistence type="predicted"/>
<dbReference type="GeneID" id="41330333"/>
<evidence type="ECO:0000313" key="1">
    <source>
        <dbReference type="EMBL" id="QEE16515.1"/>
    </source>
</evidence>
<dbReference type="KEGG" id="psyt:DSAG12_02345"/>
<dbReference type="AlphaFoldDB" id="A0A5B9DC00"/>
<dbReference type="RefSeq" id="WP_147663390.1">
    <property type="nucleotide sequence ID" value="NZ_CP042905.2"/>
</dbReference>
<protein>
    <submittedName>
        <fullName evidence="1">Uncharacterized protein</fullName>
    </submittedName>
</protein>
<dbReference type="Proteomes" id="UP000321408">
    <property type="component" value="Chromosome"/>
</dbReference>
<gene>
    <name evidence="1" type="ORF">DSAG12_02345</name>
</gene>
<name>A0A5B9DC00_9ARCH</name>
<dbReference type="EMBL" id="CP042905">
    <property type="protein sequence ID" value="QEE16515.1"/>
    <property type="molecule type" value="Genomic_DNA"/>
</dbReference>
<sequence length="309" mass="36239">MDIIIDYDTICIECQAKGYFFGYGLKTIEYKNKKILDSPQPHLNGACIYFEYENKPVLLKSTENSHYSESGIEDSKFIMMNARTSKNSLISRFTYSFSFPVNRPEEEKIPQIIEYVDVYRFPNNPYFFIFYTFRNLTGKIIRNFNFYQFYDFDIYGQESYSNDVARFDSKSGVIYQYDNDMGIEKSLIAGIGSSSEKPPFKFECNIPQDIFIFEKNQTSLRNYAEKGPSDCAIALQWNYPIFNQKDLISFPIMIIAGFGKNNFFKNVKLARNDLDLHQKSVLRTVENKTRQKIDPKLLNLSFSQKKWCK</sequence>
<accession>A0A5B9DC00</accession>